<dbReference type="Gene3D" id="1.25.40.10">
    <property type="entry name" value="Tetratricopeptide repeat domain"/>
    <property type="match status" value="1"/>
</dbReference>
<dbReference type="AlphaFoldDB" id="A0A7W9CGZ0"/>
<keyword evidence="2" id="KW-0802">TPR repeat</keyword>
<name>A0A7W9CGZ0_9CAUL</name>
<dbReference type="Pfam" id="PF00534">
    <property type="entry name" value="Glycos_transf_1"/>
    <property type="match status" value="1"/>
</dbReference>
<reference evidence="4 5" key="1">
    <citation type="submission" date="2020-08" db="EMBL/GenBank/DDBJ databases">
        <title>Genomic Encyclopedia of Type Strains, Phase IV (KMG-IV): sequencing the most valuable type-strain genomes for metagenomic binning, comparative biology and taxonomic classification.</title>
        <authorList>
            <person name="Goeker M."/>
        </authorList>
    </citation>
    <scope>NUCLEOTIDE SEQUENCE [LARGE SCALE GENOMIC DNA]</scope>
    <source>
        <strain evidence="4 5">DSM 4737</strain>
    </source>
</reference>
<dbReference type="RefSeq" id="WP_183212201.1">
    <property type="nucleotide sequence ID" value="NZ_JACHOR010000001.1"/>
</dbReference>
<evidence type="ECO:0000256" key="1">
    <source>
        <dbReference type="ARBA" id="ARBA00022679"/>
    </source>
</evidence>
<dbReference type="PROSITE" id="PS50005">
    <property type="entry name" value="TPR"/>
    <property type="match status" value="1"/>
</dbReference>
<dbReference type="Gene3D" id="3.40.50.2000">
    <property type="entry name" value="Glycogen Phosphorylase B"/>
    <property type="match status" value="1"/>
</dbReference>
<proteinExistence type="predicted"/>
<dbReference type="SUPFAM" id="SSF48452">
    <property type="entry name" value="TPR-like"/>
    <property type="match status" value="1"/>
</dbReference>
<dbReference type="EMBL" id="JACHOR010000001">
    <property type="protein sequence ID" value="MBB5745306.1"/>
    <property type="molecule type" value="Genomic_DNA"/>
</dbReference>
<dbReference type="Proteomes" id="UP000545037">
    <property type="component" value="Unassembled WGS sequence"/>
</dbReference>
<dbReference type="InterPro" id="IPR001296">
    <property type="entry name" value="Glyco_trans_1"/>
</dbReference>
<evidence type="ECO:0000313" key="4">
    <source>
        <dbReference type="EMBL" id="MBB5745306.1"/>
    </source>
</evidence>
<dbReference type="GO" id="GO:0016757">
    <property type="term" value="F:glycosyltransferase activity"/>
    <property type="evidence" value="ECO:0007669"/>
    <property type="project" value="InterPro"/>
</dbReference>
<dbReference type="SUPFAM" id="SSF53756">
    <property type="entry name" value="UDP-Glycosyltransferase/glycogen phosphorylase"/>
    <property type="match status" value="1"/>
</dbReference>
<keyword evidence="1 4" id="KW-0808">Transferase</keyword>
<dbReference type="InterPro" id="IPR019734">
    <property type="entry name" value="TPR_rpt"/>
</dbReference>
<dbReference type="CDD" id="cd03809">
    <property type="entry name" value="GT4_MtfB-like"/>
    <property type="match status" value="1"/>
</dbReference>
<comment type="caution">
    <text evidence="4">The sequence shown here is derived from an EMBL/GenBank/DDBJ whole genome shotgun (WGS) entry which is preliminary data.</text>
</comment>
<evidence type="ECO:0000256" key="2">
    <source>
        <dbReference type="PROSITE-ProRule" id="PRU00339"/>
    </source>
</evidence>
<dbReference type="SMART" id="SM00028">
    <property type="entry name" value="TPR"/>
    <property type="match status" value="3"/>
</dbReference>
<sequence>MRKPDWLKPKNYRKLGNRLRDQRRWAESAAAYRIHLDRKPEDSPIWVQYGNSLKEDGQYKAAEVAYRRAAEAMPDNSDVHFQIGHVLKMQERDAEAMVAYQTAMRLGRADGLEIEMRNVKARLEHAARPLPAGMTIYSVQDMLWYLNAHSTFSGIQRVQAGIANYLLDHSGPEVGFVLTDAVGRLEQGDFWLLQREDLRAVIAFASGRDVDHAELRVLLSRCEVNAEPVRAGAGHTIIVLGAFWGLGNTPEKFLPAKRAGARVGVYVYDIIPLSHPEYCETELSFYFSVAMGQMCAFADFVLTISDYTRITLAELLKDLGAREIPMATVPLAHDMTGAALVAEPRPSALHVLEGREFVAYVSTVEGRKNHLYVLRVWQALIEAGIDVPDLVFVGRKGWKVGPLNALLAETDHLDGRVHILHDLTDAELTGIYQNSLFTTFTSFVEGWGLPVGESLLNGTPCVASNVSSMPEVGGAFVDYVDPTDVRDGVRVIGRMITDRPYLDARRREIAERFKPRGWNAVGEDFAGKVAHFSETPPVPIQPARLVQGRIVRLDDQSGATELSDLIRNPRGLLLADDFYGQEAFGCWMRGAQGGVVFQTDLPPGTPVVVYLNLIKAPGGEGVGLKVDIGGVVTETSIHLLADIGQKTLMQRLKGRVGPTGLCRVAITIDGEPPSRGPGDPRAFMIGLAAIGYAEADDVQARMDLLESLLLDH</sequence>
<feature type="domain" description="Glycosyl transferase family 1" evidence="3">
    <location>
        <begin position="353"/>
        <end position="503"/>
    </location>
</feature>
<dbReference type="InterPro" id="IPR011990">
    <property type="entry name" value="TPR-like_helical_dom_sf"/>
</dbReference>
<evidence type="ECO:0000313" key="5">
    <source>
        <dbReference type="Proteomes" id="UP000545037"/>
    </source>
</evidence>
<organism evidence="4 5">
    <name type="scientific">Brevundimonas variabilis</name>
    <dbReference type="NCBI Taxonomy" id="74312"/>
    <lineage>
        <taxon>Bacteria</taxon>
        <taxon>Pseudomonadati</taxon>
        <taxon>Pseudomonadota</taxon>
        <taxon>Alphaproteobacteria</taxon>
        <taxon>Caulobacterales</taxon>
        <taxon>Caulobacteraceae</taxon>
        <taxon>Brevundimonas</taxon>
    </lineage>
</organism>
<protein>
    <submittedName>
        <fullName evidence="4">Glycosyltransferase involved in cell wall biosynthesis</fullName>
    </submittedName>
</protein>
<accession>A0A7W9CGZ0</accession>
<keyword evidence="5" id="KW-1185">Reference proteome</keyword>
<dbReference type="PANTHER" id="PTHR46401">
    <property type="entry name" value="GLYCOSYLTRANSFERASE WBBK-RELATED"/>
    <property type="match status" value="1"/>
</dbReference>
<feature type="repeat" description="TPR" evidence="2">
    <location>
        <begin position="43"/>
        <end position="76"/>
    </location>
</feature>
<gene>
    <name evidence="4" type="ORF">GGR13_000878</name>
</gene>
<dbReference type="PANTHER" id="PTHR46401:SF2">
    <property type="entry name" value="GLYCOSYLTRANSFERASE WBBK-RELATED"/>
    <property type="match status" value="1"/>
</dbReference>
<evidence type="ECO:0000259" key="3">
    <source>
        <dbReference type="Pfam" id="PF00534"/>
    </source>
</evidence>